<reference evidence="3" key="1">
    <citation type="submission" date="2016-10" db="EMBL/GenBank/DDBJ databases">
        <authorList>
            <person name="Varghese N."/>
            <person name="Submissions S."/>
        </authorList>
    </citation>
    <scope>NUCLEOTIDE SEQUENCE [LARGE SCALE GENOMIC DNA]</scope>
    <source>
        <strain evidence="3">CGMCC 4.6945</strain>
    </source>
</reference>
<feature type="region of interest" description="Disordered" evidence="1">
    <location>
        <begin position="1"/>
        <end position="26"/>
    </location>
</feature>
<dbReference type="AlphaFoldDB" id="A0A1I0ZG11"/>
<dbReference type="STRING" id="988821.SAMN05421867_11144"/>
<sequence length="100" mass="10698">MAAQTPTQPATPSDPTTGPAATPAATPAEAVTLRGLDPLTGIGASWRVSPVERVEAGVPLYRVEWTPELAERTPWVLARRTTALVTQREAETLVARLERV</sequence>
<dbReference type="EMBL" id="FOKA01000011">
    <property type="protein sequence ID" value="SFB24719.1"/>
    <property type="molecule type" value="Genomic_DNA"/>
</dbReference>
<evidence type="ECO:0000313" key="3">
    <source>
        <dbReference type="Proteomes" id="UP000199012"/>
    </source>
</evidence>
<organism evidence="2 3">
    <name type="scientific">Cellulomonas marina</name>
    <dbReference type="NCBI Taxonomy" id="988821"/>
    <lineage>
        <taxon>Bacteria</taxon>
        <taxon>Bacillati</taxon>
        <taxon>Actinomycetota</taxon>
        <taxon>Actinomycetes</taxon>
        <taxon>Micrococcales</taxon>
        <taxon>Cellulomonadaceae</taxon>
        <taxon>Cellulomonas</taxon>
    </lineage>
</organism>
<name>A0A1I0ZG11_9CELL</name>
<dbReference type="Proteomes" id="UP000199012">
    <property type="component" value="Unassembled WGS sequence"/>
</dbReference>
<evidence type="ECO:0000313" key="2">
    <source>
        <dbReference type="EMBL" id="SFB24719.1"/>
    </source>
</evidence>
<accession>A0A1I0ZG11</accession>
<evidence type="ECO:0000256" key="1">
    <source>
        <dbReference type="SAM" id="MobiDB-lite"/>
    </source>
</evidence>
<gene>
    <name evidence="2" type="ORF">SAMN05421867_11144</name>
</gene>
<proteinExistence type="predicted"/>
<keyword evidence="3" id="KW-1185">Reference proteome</keyword>
<dbReference type="RefSeq" id="WP_090033497.1">
    <property type="nucleotide sequence ID" value="NZ_BONM01000007.1"/>
</dbReference>
<feature type="compositionally biased region" description="Low complexity" evidence="1">
    <location>
        <begin position="10"/>
        <end position="26"/>
    </location>
</feature>
<protein>
    <submittedName>
        <fullName evidence="2">Uncharacterized protein</fullName>
    </submittedName>
</protein>